<dbReference type="EMBL" id="CP013386">
    <property type="protein sequence ID" value="AOJ03285.1"/>
    <property type="molecule type" value="Genomic_DNA"/>
</dbReference>
<keyword evidence="3" id="KW-1185">Reference proteome</keyword>
<dbReference type="Proteomes" id="UP000062519">
    <property type="component" value="Chromosome 1"/>
</dbReference>
<proteinExistence type="predicted"/>
<sequence>MRIGVREAVAHRRFFFALLRSMYLSGLLGALGFVWMSSGGAIRPNSLNSADQRIVAFVDLSICRFVDLSICRFVDLSIRRAPSTEHRALSTSR</sequence>
<dbReference type="KEGG" id="buu:WS70_16760"/>
<evidence type="ECO:0000313" key="2">
    <source>
        <dbReference type="EMBL" id="AOJ03285.1"/>
    </source>
</evidence>
<keyword evidence="1" id="KW-1133">Transmembrane helix</keyword>
<dbReference type="AlphaFoldDB" id="A0A1B4FHY2"/>
<name>A0A1B4FHY2_9BURK</name>
<reference evidence="2 3" key="1">
    <citation type="submission" date="2015-12" db="EMBL/GenBank/DDBJ databases">
        <title>Diversity of Burkholderia near neighbor genomes.</title>
        <authorList>
            <person name="Sahl J."/>
            <person name="Wagner D."/>
            <person name="Keim P."/>
        </authorList>
    </citation>
    <scope>NUCLEOTIDE SEQUENCE [LARGE SCALE GENOMIC DNA]</scope>
    <source>
        <strain evidence="2 3">BDU6</strain>
    </source>
</reference>
<organism evidence="2 3">
    <name type="scientific">Burkholderia mayonis</name>
    <dbReference type="NCBI Taxonomy" id="1385591"/>
    <lineage>
        <taxon>Bacteria</taxon>
        <taxon>Pseudomonadati</taxon>
        <taxon>Pseudomonadota</taxon>
        <taxon>Betaproteobacteria</taxon>
        <taxon>Burkholderiales</taxon>
        <taxon>Burkholderiaceae</taxon>
        <taxon>Burkholderia</taxon>
        <taxon>pseudomallei group</taxon>
    </lineage>
</organism>
<feature type="transmembrane region" description="Helical" evidence="1">
    <location>
        <begin position="21"/>
        <end position="42"/>
    </location>
</feature>
<accession>A0A1B4FHY2</accession>
<gene>
    <name evidence="2" type="ORF">WS70_16760</name>
</gene>
<evidence type="ECO:0000256" key="1">
    <source>
        <dbReference type="SAM" id="Phobius"/>
    </source>
</evidence>
<protein>
    <submittedName>
        <fullName evidence="2">Uncharacterized protein</fullName>
    </submittedName>
</protein>
<keyword evidence="1" id="KW-0472">Membrane</keyword>
<evidence type="ECO:0000313" key="3">
    <source>
        <dbReference type="Proteomes" id="UP000062519"/>
    </source>
</evidence>
<keyword evidence="1" id="KW-0812">Transmembrane</keyword>